<evidence type="ECO:0000259" key="11">
    <source>
        <dbReference type="PROSITE" id="PS50850"/>
    </source>
</evidence>
<dbReference type="PROSITE" id="PS50850">
    <property type="entry name" value="MFS"/>
    <property type="match status" value="1"/>
</dbReference>
<evidence type="ECO:0000256" key="7">
    <source>
        <dbReference type="ARBA" id="ARBA00036521"/>
    </source>
</evidence>
<organism evidence="12 13">
    <name type="scientific">Chanos chanos</name>
    <name type="common">Milkfish</name>
    <name type="synonym">Mugil chanos</name>
    <dbReference type="NCBI Taxonomy" id="29144"/>
    <lineage>
        <taxon>Eukaryota</taxon>
        <taxon>Metazoa</taxon>
        <taxon>Chordata</taxon>
        <taxon>Craniata</taxon>
        <taxon>Vertebrata</taxon>
        <taxon>Euteleostomi</taxon>
        <taxon>Actinopterygii</taxon>
        <taxon>Neopterygii</taxon>
        <taxon>Teleostei</taxon>
        <taxon>Ostariophysi</taxon>
        <taxon>Gonorynchiformes</taxon>
        <taxon>Chanidae</taxon>
        <taxon>Chanos</taxon>
    </lineage>
</organism>
<evidence type="ECO:0000313" key="13">
    <source>
        <dbReference type="RefSeq" id="XP_030643346.1"/>
    </source>
</evidence>
<feature type="transmembrane region" description="Helical" evidence="10">
    <location>
        <begin position="110"/>
        <end position="131"/>
    </location>
</feature>
<feature type="transmembrane region" description="Helical" evidence="10">
    <location>
        <begin position="258"/>
        <end position="281"/>
    </location>
</feature>
<protein>
    <submittedName>
        <fullName evidence="13">Monocarboxylate transporter 12-B</fullName>
    </submittedName>
</protein>
<dbReference type="FunFam" id="1.20.1250.20:FF:000128">
    <property type="entry name" value="monocarboxylate transporter 12 isoform X1"/>
    <property type="match status" value="1"/>
</dbReference>
<sequence length="454" mass="49477">MAEKVKGPPGSAPDGGWGWMIVAACFVTTICTRAVTRCVSIFFMEFQLQFSRDYSRTAWIHSLVDCMTMVCAPLGSYLGNRLSPRVAVMLGGLLSSTGLVLSSFATSLEYLYITLGILTGLGFALSYTPAVATVGTYFSKRKALAYGIAMSGSGIGTFVLAPVVQLLIEFYSWRGAFLILAGFVSHLCVCGALMRPLVVLDEEDKLMKEKGFLVELPSSELTEAKQGNEMDTIACPKQSKQGCLPSVDEYRFLLMSNFLVLALSVLFLASGCSLPFVYLVPYSLSMSVSHQQAALLMSLLGITSIMGNITFGWLTDRRCLRPFRVESYMFAVGLEGLSCLFVPMLQSFPSLVPFALVYGYFDGAYVALIPVVTSDTVGPTYFSPALGVVCFLHAMPYLFSPPIAGWLVDQRGSYTSAFFLSGFSLMFSSVILALFKLIQRCHGKHPRLTRSSVV</sequence>
<evidence type="ECO:0000256" key="9">
    <source>
        <dbReference type="ARBA" id="ARBA00037605"/>
    </source>
</evidence>
<comment type="similarity">
    <text evidence="2">Belongs to the major facilitator superfamily. Monocarboxylate porter (TC 2.A.1.13) family.</text>
</comment>
<keyword evidence="5 10" id="KW-1133">Transmembrane helix</keyword>
<evidence type="ECO:0000256" key="10">
    <source>
        <dbReference type="SAM" id="Phobius"/>
    </source>
</evidence>
<dbReference type="Gene3D" id="1.20.1250.20">
    <property type="entry name" value="MFS general substrate transporter like domains"/>
    <property type="match status" value="2"/>
</dbReference>
<dbReference type="InterPro" id="IPR036259">
    <property type="entry name" value="MFS_trans_sf"/>
</dbReference>
<evidence type="ECO:0000256" key="3">
    <source>
        <dbReference type="ARBA" id="ARBA00022475"/>
    </source>
</evidence>
<dbReference type="AlphaFoldDB" id="A0A6J2WJ35"/>
<name>A0A6J2WJ35_CHACN</name>
<dbReference type="OrthoDB" id="410267at2759"/>
<evidence type="ECO:0000256" key="6">
    <source>
        <dbReference type="ARBA" id="ARBA00023136"/>
    </source>
</evidence>
<evidence type="ECO:0000256" key="2">
    <source>
        <dbReference type="ARBA" id="ARBA00006727"/>
    </source>
</evidence>
<feature type="transmembrane region" description="Helical" evidence="10">
    <location>
        <begin position="419"/>
        <end position="438"/>
    </location>
</feature>
<dbReference type="PANTHER" id="PTHR11360">
    <property type="entry name" value="MONOCARBOXYLATE TRANSPORTER"/>
    <property type="match status" value="1"/>
</dbReference>
<feature type="transmembrane region" description="Helical" evidence="10">
    <location>
        <begin position="293"/>
        <end position="315"/>
    </location>
</feature>
<feature type="transmembrane region" description="Helical" evidence="10">
    <location>
        <begin position="16"/>
        <end position="35"/>
    </location>
</feature>
<keyword evidence="3" id="KW-1003">Cell membrane</keyword>
<evidence type="ECO:0000256" key="5">
    <source>
        <dbReference type="ARBA" id="ARBA00022989"/>
    </source>
</evidence>
<evidence type="ECO:0000256" key="4">
    <source>
        <dbReference type="ARBA" id="ARBA00022692"/>
    </source>
</evidence>
<accession>A0A6J2WJ35</accession>
<dbReference type="InterPro" id="IPR020846">
    <property type="entry name" value="MFS_dom"/>
</dbReference>
<reference evidence="13" key="1">
    <citation type="submission" date="2025-08" db="UniProtKB">
        <authorList>
            <consortium name="RefSeq"/>
        </authorList>
    </citation>
    <scope>IDENTIFICATION</scope>
</reference>
<dbReference type="GeneID" id="115823436"/>
<evidence type="ECO:0000313" key="12">
    <source>
        <dbReference type="Proteomes" id="UP000504632"/>
    </source>
</evidence>
<feature type="transmembrane region" description="Helical" evidence="10">
    <location>
        <begin position="176"/>
        <end position="200"/>
    </location>
</feature>
<feature type="transmembrane region" description="Helical" evidence="10">
    <location>
        <begin position="381"/>
        <end position="399"/>
    </location>
</feature>
<comment type="subcellular location">
    <subcellularLocation>
        <location evidence="1">Basolateral cell membrane</location>
        <topology evidence="1">Multi-pass membrane protein</topology>
    </subcellularLocation>
</comment>
<feature type="domain" description="Major facilitator superfamily (MFS) profile" evidence="11">
    <location>
        <begin position="17"/>
        <end position="440"/>
    </location>
</feature>
<evidence type="ECO:0000256" key="8">
    <source>
        <dbReference type="ARBA" id="ARBA00036771"/>
    </source>
</evidence>
<dbReference type="GO" id="GO:0016323">
    <property type="term" value="C:basolateral plasma membrane"/>
    <property type="evidence" value="ECO:0007669"/>
    <property type="project" value="UniProtKB-SubCell"/>
</dbReference>
<feature type="transmembrane region" description="Helical" evidence="10">
    <location>
        <begin position="86"/>
        <end position="104"/>
    </location>
</feature>
<dbReference type="GO" id="GO:0022857">
    <property type="term" value="F:transmembrane transporter activity"/>
    <property type="evidence" value="ECO:0007669"/>
    <property type="project" value="InterPro"/>
</dbReference>
<dbReference type="PANTHER" id="PTHR11360:SF318">
    <property type="entry name" value="MONOCARBOXYLATE TRANSPORTER 12"/>
    <property type="match status" value="1"/>
</dbReference>
<proteinExistence type="inferred from homology"/>
<feature type="transmembrane region" description="Helical" evidence="10">
    <location>
        <begin position="351"/>
        <end position="369"/>
    </location>
</feature>
<comment type="function">
    <text evidence="9">Functions as a transporter for creatine and as well for its precursor guanidinoacetate. Transport of creatine and GAA is independent of resting membrane potential and extracellular Na(+), Cl(-), or pH. Contributes to the process of creatine biosynthesis and distribution.</text>
</comment>
<keyword evidence="4 10" id="KW-0812">Transmembrane</keyword>
<dbReference type="GO" id="GO:0015881">
    <property type="term" value="P:creatine transmembrane transport"/>
    <property type="evidence" value="ECO:0007669"/>
    <property type="project" value="TreeGrafter"/>
</dbReference>
<keyword evidence="12" id="KW-1185">Reference proteome</keyword>
<gene>
    <name evidence="13" type="primary">slc16a12a</name>
</gene>
<dbReference type="RefSeq" id="XP_030643346.1">
    <property type="nucleotide sequence ID" value="XM_030787486.1"/>
</dbReference>
<keyword evidence="6 10" id="KW-0472">Membrane</keyword>
<feature type="transmembrane region" description="Helical" evidence="10">
    <location>
        <begin position="143"/>
        <end position="164"/>
    </location>
</feature>
<comment type="catalytic activity">
    <reaction evidence="8">
        <text>guanidinoacetate(in) = guanidinoacetate(out)</text>
        <dbReference type="Rhea" id="RHEA:73047"/>
        <dbReference type="ChEBI" id="CHEBI:57742"/>
    </reaction>
</comment>
<dbReference type="InterPro" id="IPR011701">
    <property type="entry name" value="MFS"/>
</dbReference>
<dbReference type="InterPro" id="IPR050327">
    <property type="entry name" value="Proton-linked_MCT"/>
</dbReference>
<dbReference type="Pfam" id="PF07690">
    <property type="entry name" value="MFS_1"/>
    <property type="match status" value="1"/>
</dbReference>
<feature type="transmembrane region" description="Helical" evidence="10">
    <location>
        <begin position="327"/>
        <end position="345"/>
    </location>
</feature>
<dbReference type="Proteomes" id="UP000504632">
    <property type="component" value="Chromosome 10"/>
</dbReference>
<evidence type="ECO:0000256" key="1">
    <source>
        <dbReference type="ARBA" id="ARBA00004554"/>
    </source>
</evidence>
<comment type="catalytic activity">
    <reaction evidence="7">
        <text>creatine(in) = creatine(out)</text>
        <dbReference type="Rhea" id="RHEA:73043"/>
        <dbReference type="ChEBI" id="CHEBI:57947"/>
    </reaction>
</comment>
<dbReference type="SUPFAM" id="SSF103473">
    <property type="entry name" value="MFS general substrate transporter"/>
    <property type="match status" value="1"/>
</dbReference>
<dbReference type="CTD" id="557762"/>
<dbReference type="InParanoid" id="A0A6J2WJ35"/>
<dbReference type="PROSITE" id="PS51257">
    <property type="entry name" value="PROKAR_LIPOPROTEIN"/>
    <property type="match status" value="1"/>
</dbReference>